<keyword evidence="1" id="KW-0472">Membrane</keyword>
<keyword evidence="3" id="KW-1185">Reference proteome</keyword>
<organism evidence="2 3">
    <name type="scientific">Streptomyces hazeniae</name>
    <dbReference type="NCBI Taxonomy" id="3075538"/>
    <lineage>
        <taxon>Bacteria</taxon>
        <taxon>Bacillati</taxon>
        <taxon>Actinomycetota</taxon>
        <taxon>Actinomycetes</taxon>
        <taxon>Kitasatosporales</taxon>
        <taxon>Streptomycetaceae</taxon>
        <taxon>Streptomyces</taxon>
    </lineage>
</organism>
<reference evidence="3" key="1">
    <citation type="submission" date="2023-07" db="EMBL/GenBank/DDBJ databases">
        <title>30 novel species of actinomycetes from the DSMZ collection.</title>
        <authorList>
            <person name="Nouioui I."/>
        </authorList>
    </citation>
    <scope>NUCLEOTIDE SEQUENCE [LARGE SCALE GENOMIC DNA]</scope>
    <source>
        <strain evidence="3">DSM 42041</strain>
    </source>
</reference>
<dbReference type="Proteomes" id="UP001183414">
    <property type="component" value="Unassembled WGS sequence"/>
</dbReference>
<comment type="caution">
    <text evidence="2">The sequence shown here is derived from an EMBL/GenBank/DDBJ whole genome shotgun (WGS) entry which is preliminary data.</text>
</comment>
<keyword evidence="1" id="KW-0812">Transmembrane</keyword>
<name>A0ABU2NVS6_9ACTN</name>
<sequence>MDMATTGTTTGLRATRAAVFTALCVALSSGAHVLLSGSPVPPVTLGVIGVAVFLVAFALAGRERGFWRIAALLIPLELFADTVFTNGRHACYGPGGGPVTGPLRSVGIDVLCAGGEVGTPLAQVAASGGTGLGGTLQQGSPWLLLAAHVAVGLAAAGWLRRGEAAVARLLRAAAATAFRPLLLAVRARPVPPAAPARPRHTAAVPASRPLPLLLHSVLRRGPPVAPALAA</sequence>
<evidence type="ECO:0008006" key="4">
    <source>
        <dbReference type="Google" id="ProtNLM"/>
    </source>
</evidence>
<feature type="transmembrane region" description="Helical" evidence="1">
    <location>
        <begin position="40"/>
        <end position="59"/>
    </location>
</feature>
<dbReference type="EMBL" id="JAVREQ010000019">
    <property type="protein sequence ID" value="MDT0381086.1"/>
    <property type="molecule type" value="Genomic_DNA"/>
</dbReference>
<protein>
    <recommendedName>
        <fullName evidence="4">Integral membrane protein</fullName>
    </recommendedName>
</protein>
<evidence type="ECO:0000313" key="2">
    <source>
        <dbReference type="EMBL" id="MDT0381086.1"/>
    </source>
</evidence>
<gene>
    <name evidence="2" type="ORF">RM572_20230</name>
</gene>
<dbReference type="RefSeq" id="WP_311674781.1">
    <property type="nucleotide sequence ID" value="NZ_JAVREQ010000019.1"/>
</dbReference>
<keyword evidence="1" id="KW-1133">Transmembrane helix</keyword>
<proteinExistence type="predicted"/>
<evidence type="ECO:0000313" key="3">
    <source>
        <dbReference type="Proteomes" id="UP001183414"/>
    </source>
</evidence>
<accession>A0ABU2NVS6</accession>
<evidence type="ECO:0000256" key="1">
    <source>
        <dbReference type="SAM" id="Phobius"/>
    </source>
</evidence>